<evidence type="ECO:0000313" key="21">
    <source>
        <dbReference type="RefSeq" id="XP_060670519.1"/>
    </source>
</evidence>
<accession>A0ABM4A1A5</accession>
<evidence type="ECO:0000313" key="14">
    <source>
        <dbReference type="RefSeq" id="XP_060670512.1"/>
    </source>
</evidence>
<keyword evidence="11" id="KW-1185">Reference proteome</keyword>
<evidence type="ECO:0000313" key="19">
    <source>
        <dbReference type="RefSeq" id="XP_060670517.1"/>
    </source>
</evidence>
<gene>
    <name evidence="12 13 14 15 16 17 18 19 20 21 22 23 24" type="primary">LOC107417752</name>
</gene>
<keyword evidence="5" id="KW-0067">ATP-binding</keyword>
<dbReference type="InterPro" id="IPR003591">
    <property type="entry name" value="Leu-rich_rpt_typical-subtyp"/>
</dbReference>
<dbReference type="GeneID" id="107417752"/>
<protein>
    <submittedName>
        <fullName evidence="12 13">Disease resistance protein At3g14460 isoform X1</fullName>
    </submittedName>
</protein>
<evidence type="ECO:0000259" key="9">
    <source>
        <dbReference type="Pfam" id="PF23598"/>
    </source>
</evidence>
<dbReference type="RefSeq" id="XP_060670510.1">
    <property type="nucleotide sequence ID" value="XM_060814527.1"/>
</dbReference>
<evidence type="ECO:0000256" key="1">
    <source>
        <dbReference type="ARBA" id="ARBA00022614"/>
    </source>
</evidence>
<dbReference type="RefSeq" id="XP_060670519.1">
    <property type="nucleotide sequence ID" value="XM_060814536.1"/>
</dbReference>
<evidence type="ECO:0000256" key="4">
    <source>
        <dbReference type="ARBA" id="ARBA00022821"/>
    </source>
</evidence>
<proteinExistence type="predicted"/>
<feature type="domain" description="R13L1/DRL21-like LRR repeat region" evidence="10">
    <location>
        <begin position="791"/>
        <end position="914"/>
    </location>
</feature>
<feature type="domain" description="Disease resistance R13L4/SHOC-2-like LRR" evidence="9">
    <location>
        <begin position="540"/>
        <end position="656"/>
    </location>
</feature>
<evidence type="ECO:0000259" key="10">
    <source>
        <dbReference type="Pfam" id="PF25019"/>
    </source>
</evidence>
<evidence type="ECO:0000259" key="7">
    <source>
        <dbReference type="Pfam" id="PF18052"/>
    </source>
</evidence>
<dbReference type="InterPro" id="IPR055414">
    <property type="entry name" value="LRR_R13L4/SHOC2-like"/>
</dbReference>
<keyword evidence="3" id="KW-0547">Nucleotide-binding</keyword>
<dbReference type="Pfam" id="PF18052">
    <property type="entry name" value="Rx_N"/>
    <property type="match status" value="1"/>
</dbReference>
<dbReference type="RefSeq" id="XP_060670512.1">
    <property type="nucleotide sequence ID" value="XM_060814529.1"/>
</dbReference>
<evidence type="ECO:0000313" key="23">
    <source>
        <dbReference type="RefSeq" id="XP_060670521.1"/>
    </source>
</evidence>
<keyword evidence="2" id="KW-0677">Repeat</keyword>
<dbReference type="PRINTS" id="PR00364">
    <property type="entry name" value="DISEASERSIST"/>
</dbReference>
<evidence type="ECO:0000256" key="3">
    <source>
        <dbReference type="ARBA" id="ARBA00022741"/>
    </source>
</evidence>
<dbReference type="Pfam" id="PF25019">
    <property type="entry name" value="LRR_R13L1-DRL21"/>
    <property type="match status" value="1"/>
</dbReference>
<dbReference type="Gene3D" id="3.40.50.300">
    <property type="entry name" value="P-loop containing nucleotide triphosphate hydrolases"/>
    <property type="match status" value="1"/>
</dbReference>
<dbReference type="SUPFAM" id="SSF52058">
    <property type="entry name" value="L domain-like"/>
    <property type="match status" value="2"/>
</dbReference>
<evidence type="ECO:0000313" key="18">
    <source>
        <dbReference type="RefSeq" id="XP_060670516.1"/>
    </source>
</evidence>
<feature type="domain" description="Disease resistance N-terminal" evidence="7">
    <location>
        <begin position="12"/>
        <end position="101"/>
    </location>
</feature>
<feature type="domain" description="Disease resistance protein winged helix" evidence="8">
    <location>
        <begin position="438"/>
        <end position="503"/>
    </location>
</feature>
<dbReference type="InterPro" id="IPR042197">
    <property type="entry name" value="Apaf_helical"/>
</dbReference>
<dbReference type="InterPro" id="IPR041118">
    <property type="entry name" value="Rx_N"/>
</dbReference>
<evidence type="ECO:0000313" key="20">
    <source>
        <dbReference type="RefSeq" id="XP_060670518.1"/>
    </source>
</evidence>
<dbReference type="SUPFAM" id="SSF52047">
    <property type="entry name" value="RNI-like"/>
    <property type="match status" value="1"/>
</dbReference>
<dbReference type="SUPFAM" id="SSF52540">
    <property type="entry name" value="P-loop containing nucleoside triphosphate hydrolases"/>
    <property type="match status" value="1"/>
</dbReference>
<dbReference type="RefSeq" id="XP_060670516.1">
    <property type="nucleotide sequence ID" value="XM_060814533.1"/>
</dbReference>
<dbReference type="RefSeq" id="XP_060670518.1">
    <property type="nucleotide sequence ID" value="XM_060814535.1"/>
</dbReference>
<evidence type="ECO:0000313" key="15">
    <source>
        <dbReference type="RefSeq" id="XP_060670513.1"/>
    </source>
</evidence>
<evidence type="ECO:0000313" key="16">
    <source>
        <dbReference type="RefSeq" id="XP_060670514.1"/>
    </source>
</evidence>
<dbReference type="InterPro" id="IPR032675">
    <property type="entry name" value="LRR_dom_sf"/>
</dbReference>
<dbReference type="RefSeq" id="XP_060670521.1">
    <property type="nucleotide sequence ID" value="XM_060814538.1"/>
</dbReference>
<dbReference type="PANTHER" id="PTHR36766">
    <property type="entry name" value="PLANT BROAD-SPECTRUM MILDEW RESISTANCE PROTEIN RPW8"/>
    <property type="match status" value="1"/>
</dbReference>
<evidence type="ECO:0000313" key="17">
    <source>
        <dbReference type="RefSeq" id="XP_060670515.1"/>
    </source>
</evidence>
<dbReference type="InterPro" id="IPR056789">
    <property type="entry name" value="LRR_R13L1-DRL21"/>
</dbReference>
<dbReference type="PANTHER" id="PTHR36766:SF40">
    <property type="entry name" value="DISEASE RESISTANCE PROTEIN RGA3"/>
    <property type="match status" value="1"/>
</dbReference>
<reference evidence="11 12" key="1">
    <citation type="submission" date="2025-05" db="UniProtKB">
        <authorList>
            <consortium name="RefSeq"/>
        </authorList>
    </citation>
    <scope>IDENTIFICATION</scope>
    <source>
        <tissue evidence="12 13">Seedling</tissue>
    </source>
</reference>
<evidence type="ECO:0000313" key="13">
    <source>
        <dbReference type="RefSeq" id="XP_060670511.1"/>
    </source>
</evidence>
<dbReference type="RefSeq" id="XP_060670522.1">
    <property type="nucleotide sequence ID" value="XM_060814539.1"/>
</dbReference>
<dbReference type="Gene3D" id="3.80.10.10">
    <property type="entry name" value="Ribonuclease Inhibitor"/>
    <property type="match status" value="4"/>
</dbReference>
<feature type="domain" description="NB-ARC" evidence="6">
    <location>
        <begin position="176"/>
        <end position="353"/>
    </location>
</feature>
<dbReference type="RefSeq" id="XP_060670514.1">
    <property type="nucleotide sequence ID" value="XM_060814531.1"/>
</dbReference>
<dbReference type="Pfam" id="PF23559">
    <property type="entry name" value="WHD_DRP"/>
    <property type="match status" value="1"/>
</dbReference>
<dbReference type="RefSeq" id="XP_060670520.1">
    <property type="nucleotide sequence ID" value="XM_060814537.1"/>
</dbReference>
<keyword evidence="4" id="KW-0611">Plant defense</keyword>
<dbReference type="Pfam" id="PF00931">
    <property type="entry name" value="NB-ARC"/>
    <property type="match status" value="1"/>
</dbReference>
<dbReference type="RefSeq" id="XP_060670517.1">
    <property type="nucleotide sequence ID" value="XM_060814534.1"/>
</dbReference>
<dbReference type="InterPro" id="IPR036388">
    <property type="entry name" value="WH-like_DNA-bd_sf"/>
</dbReference>
<evidence type="ECO:0000313" key="24">
    <source>
        <dbReference type="RefSeq" id="XP_060670522.1"/>
    </source>
</evidence>
<dbReference type="RefSeq" id="XP_060670515.1">
    <property type="nucleotide sequence ID" value="XM_060814532.1"/>
</dbReference>
<dbReference type="Proteomes" id="UP001652623">
    <property type="component" value="Chromosome 2"/>
</dbReference>
<evidence type="ECO:0000256" key="2">
    <source>
        <dbReference type="ARBA" id="ARBA00022737"/>
    </source>
</evidence>
<dbReference type="SMART" id="SM00369">
    <property type="entry name" value="LRR_TYP"/>
    <property type="match status" value="4"/>
</dbReference>
<dbReference type="RefSeq" id="XP_060670513.1">
    <property type="nucleotide sequence ID" value="XM_060814530.1"/>
</dbReference>
<evidence type="ECO:0000313" key="12">
    <source>
        <dbReference type="RefSeq" id="XP_060670510.1"/>
    </source>
</evidence>
<evidence type="ECO:0000259" key="6">
    <source>
        <dbReference type="Pfam" id="PF00931"/>
    </source>
</evidence>
<dbReference type="Gene3D" id="1.20.5.4130">
    <property type="match status" value="1"/>
</dbReference>
<evidence type="ECO:0000313" key="11">
    <source>
        <dbReference type="Proteomes" id="UP001652623"/>
    </source>
</evidence>
<keyword evidence="1" id="KW-0433">Leucine-rich repeat</keyword>
<sequence length="1206" mass="136345">MALELVGEALLSASLELLLDRMASQDVMDFIRGKKLDQGLFNKLKIMLLSANRVLNDAEMKQLTDRDVRKRLNELKDAIYNAEDLVYEINTEALRYEIQSQSGSHTLFQVRNFFSSRITVKNVEARIVEILNTLEFLMEQKKHLGLVEGSVQTRPFPRLSAATLVEESDIYGRDADKEAIIKLLLSESDEASGGSDRISVISIVGMGGIGKTTLAQSVYRTIDDRIMTKPFDIKAWITVSEESDVFTLTKAIYEAFTNSENCTVKETFQLQLKLKVFLEGKKFLLVLDDVWNLNYKCWYDLKSSFESAGSGSKIIATTRIIEIASIMAGAPNQYQLKGIPNEDCWRLFEKHALGNVQPSVYQKLEKIGREIVQKCKGLPLAIKSLGGLLRTEQDPKYWENILKNDTWNLGKCDILPALWLSYYYLPSHLKRCFAYCSIFPKDYELEMETLILLWMAQDLLQPQETKTPEEVGEEYFKDLISRSFILTNQDGEFTMHDLVHDLAKFVSGQSCLSLDADCSSVLVSKTRHFSYQGHKSHNIKKILGLGKNKVLRTLLLLDQCYEFGREKYLMHPQELQSLQYLRVLSADAYGYSTGGHLIMKVVNLIGNLKLLRYLNISGAQIKELPDTICALYNLQTLLLNRCTALTGLPNSIGNLKLLRYLNISGAQIKELPDTICALYNLQTLLLNRCTALTGLPNSIGNLKHLRYLDLTSSSIEKVPESLCNLHELHTLILSGCRKLTHLPSNITKLINLRHLDILGTSLREMPPEMSNLKGLQRLDEFVIGKDSGSNIKELGKLQNLHGHLCIRGLENVINVEDVSQANVKDKKCLTSLRLKWSGYTDDPLKAREVLGRLQPHSNLERLSIENYGGLSFPPWVGHRSFSCIKSVELSDCKNCYLLPPLGRLTSLEVLGISGFEMVERIGDEFYSDSDVDGSSSSVITKPFQSLKRLGFFNMAEWREWSLVKVEGGVFSNVKKLFLEDCPKLKEACLPNNLPSLEDLRIWENDHLIASLSKCRYPSLGLLGIYRCPKTKTFPKGRLPSNIHTIQINQCNELVSLSEEGWPSNLKSLEIRYCEKLFAHTNSMKWNLGMLTSLTTLIICSPGDVLDTFPEEEGQLPTSLTSLYLLRVPNLKSLNGKALRHITSLQRLQICDCQQLQCLPEEGLPASLSDLNIDLCPLLKPRCQRGTGEDWPKIQHIQSIQIDYEDI</sequence>
<dbReference type="InterPro" id="IPR002182">
    <property type="entry name" value="NB-ARC"/>
</dbReference>
<dbReference type="InterPro" id="IPR027417">
    <property type="entry name" value="P-loop_NTPase"/>
</dbReference>
<evidence type="ECO:0000259" key="8">
    <source>
        <dbReference type="Pfam" id="PF23559"/>
    </source>
</evidence>
<evidence type="ECO:0000313" key="22">
    <source>
        <dbReference type="RefSeq" id="XP_060670520.1"/>
    </source>
</evidence>
<name>A0ABM4A1A5_ZIZJJ</name>
<dbReference type="Pfam" id="PF23598">
    <property type="entry name" value="LRR_14"/>
    <property type="match status" value="1"/>
</dbReference>
<dbReference type="Gene3D" id="1.10.8.430">
    <property type="entry name" value="Helical domain of apoptotic protease-activating factors"/>
    <property type="match status" value="1"/>
</dbReference>
<dbReference type="RefSeq" id="XP_060670511.1">
    <property type="nucleotide sequence ID" value="XM_060814528.1"/>
</dbReference>
<dbReference type="InterPro" id="IPR058922">
    <property type="entry name" value="WHD_DRP"/>
</dbReference>
<organism evidence="11 14">
    <name type="scientific">Ziziphus jujuba</name>
    <name type="common">Chinese jujube</name>
    <name type="synonym">Ziziphus sativa</name>
    <dbReference type="NCBI Taxonomy" id="326968"/>
    <lineage>
        <taxon>Eukaryota</taxon>
        <taxon>Viridiplantae</taxon>
        <taxon>Streptophyta</taxon>
        <taxon>Embryophyta</taxon>
        <taxon>Tracheophyta</taxon>
        <taxon>Spermatophyta</taxon>
        <taxon>Magnoliopsida</taxon>
        <taxon>eudicotyledons</taxon>
        <taxon>Gunneridae</taxon>
        <taxon>Pentapetalae</taxon>
        <taxon>rosids</taxon>
        <taxon>fabids</taxon>
        <taxon>Rosales</taxon>
        <taxon>Rhamnaceae</taxon>
        <taxon>Paliureae</taxon>
        <taxon>Ziziphus</taxon>
    </lineage>
</organism>
<evidence type="ECO:0000256" key="5">
    <source>
        <dbReference type="ARBA" id="ARBA00022840"/>
    </source>
</evidence>
<dbReference type="Gene3D" id="1.10.10.10">
    <property type="entry name" value="Winged helix-like DNA-binding domain superfamily/Winged helix DNA-binding domain"/>
    <property type="match status" value="1"/>
</dbReference>